<organism evidence="1">
    <name type="scientific">uncultured Rubrobacteraceae bacterium</name>
    <dbReference type="NCBI Taxonomy" id="349277"/>
    <lineage>
        <taxon>Bacteria</taxon>
        <taxon>Bacillati</taxon>
        <taxon>Actinomycetota</taxon>
        <taxon>Rubrobacteria</taxon>
        <taxon>Rubrobacterales</taxon>
        <taxon>Rubrobacteraceae</taxon>
        <taxon>environmental samples</taxon>
    </lineage>
</organism>
<reference evidence="1" key="1">
    <citation type="submission" date="2020-02" db="EMBL/GenBank/DDBJ databases">
        <authorList>
            <person name="Meier V. D."/>
        </authorList>
    </citation>
    <scope>NUCLEOTIDE SEQUENCE</scope>
    <source>
        <strain evidence="1">AVDCRST_MAG05</strain>
    </source>
</reference>
<feature type="non-terminal residue" evidence="1">
    <location>
        <position position="33"/>
    </location>
</feature>
<sequence>MRGDLWVLRAAARRPDREAVNGISYAELAARAA</sequence>
<gene>
    <name evidence="1" type="ORF">AVDCRST_MAG05-3104</name>
</gene>
<dbReference type="AlphaFoldDB" id="A0A6J4T315"/>
<name>A0A6J4T315_9ACTN</name>
<accession>A0A6J4T315</accession>
<proteinExistence type="predicted"/>
<dbReference type="EMBL" id="CADCVM010000348">
    <property type="protein sequence ID" value="CAA9512384.1"/>
    <property type="molecule type" value="Genomic_DNA"/>
</dbReference>
<evidence type="ECO:0000313" key="1">
    <source>
        <dbReference type="EMBL" id="CAA9512384.1"/>
    </source>
</evidence>
<protein>
    <submittedName>
        <fullName evidence="1">Uncharacterized protein</fullName>
    </submittedName>
</protein>